<dbReference type="PANTHER" id="PTHR30329:SF21">
    <property type="entry name" value="LIPOPROTEIN YIAD-RELATED"/>
    <property type="match status" value="1"/>
</dbReference>
<dbReference type="InterPro" id="IPR006664">
    <property type="entry name" value="OMP_bac"/>
</dbReference>
<accession>D9SFI8</accession>
<evidence type="ECO:0000313" key="15">
    <source>
        <dbReference type="Proteomes" id="UP000001235"/>
    </source>
</evidence>
<dbReference type="InterPro" id="IPR036737">
    <property type="entry name" value="OmpA-like_sf"/>
</dbReference>
<dbReference type="GO" id="GO:0015288">
    <property type="term" value="F:porin activity"/>
    <property type="evidence" value="ECO:0007669"/>
    <property type="project" value="UniProtKB-KW"/>
</dbReference>
<feature type="chain" id="PRO_5003128036" evidence="12">
    <location>
        <begin position="23"/>
        <end position="347"/>
    </location>
</feature>
<dbReference type="Pfam" id="PF00691">
    <property type="entry name" value="OmpA"/>
    <property type="match status" value="1"/>
</dbReference>
<dbReference type="InterPro" id="IPR027385">
    <property type="entry name" value="Beta-barrel_OMP"/>
</dbReference>
<dbReference type="eggNOG" id="COG3637">
    <property type="taxonomic scope" value="Bacteria"/>
</dbReference>
<dbReference type="AlphaFoldDB" id="D9SFI8"/>
<dbReference type="OrthoDB" id="9782229at2"/>
<feature type="domain" description="OmpA-like" evidence="13">
    <location>
        <begin position="223"/>
        <end position="339"/>
    </location>
</feature>
<dbReference type="Gene3D" id="3.30.1330.60">
    <property type="entry name" value="OmpA-like domain"/>
    <property type="match status" value="1"/>
</dbReference>
<dbReference type="RefSeq" id="WP_013293224.1">
    <property type="nucleotide sequence ID" value="NC_014394.1"/>
</dbReference>
<keyword evidence="9" id="KW-0998">Cell outer membrane</keyword>
<dbReference type="SUPFAM" id="SSF56925">
    <property type="entry name" value="OMPA-like"/>
    <property type="match status" value="1"/>
</dbReference>
<protein>
    <submittedName>
        <fullName evidence="14">OmpA/MotB domain protein</fullName>
    </submittedName>
</protein>
<evidence type="ECO:0000256" key="9">
    <source>
        <dbReference type="ARBA" id="ARBA00023237"/>
    </source>
</evidence>
<dbReference type="KEGG" id="gca:Galf_1257"/>
<evidence type="ECO:0000256" key="4">
    <source>
        <dbReference type="ARBA" id="ARBA00022692"/>
    </source>
</evidence>
<reference evidence="14 15" key="1">
    <citation type="submission" date="2010-08" db="EMBL/GenBank/DDBJ databases">
        <title>Complete sequence of Gallionella capsiferriformans ES-2.</title>
        <authorList>
            <consortium name="US DOE Joint Genome Institute"/>
            <person name="Lucas S."/>
            <person name="Copeland A."/>
            <person name="Lapidus A."/>
            <person name="Cheng J.-F."/>
            <person name="Bruce D."/>
            <person name="Goodwin L."/>
            <person name="Pitluck S."/>
            <person name="Chertkov O."/>
            <person name="Davenport K.W."/>
            <person name="Detter J.C."/>
            <person name="Han C."/>
            <person name="Tapia R."/>
            <person name="Land M."/>
            <person name="Hauser L."/>
            <person name="Chang Y.-J."/>
            <person name="Jeffries C."/>
            <person name="Kyrpides N."/>
            <person name="Ivanova N."/>
            <person name="Mikhailova N."/>
            <person name="Shelobolina E.S."/>
            <person name="Picardal F."/>
            <person name="Roden E."/>
            <person name="Emerson D."/>
            <person name="Woyke T."/>
        </authorList>
    </citation>
    <scope>NUCLEOTIDE SEQUENCE [LARGE SCALE GENOMIC DNA]</scope>
    <source>
        <strain evidence="14 15">ES-2</strain>
    </source>
</reference>
<evidence type="ECO:0000256" key="10">
    <source>
        <dbReference type="PROSITE-ProRule" id="PRU00473"/>
    </source>
</evidence>
<organism evidence="14 15">
    <name type="scientific">Gallionella capsiferriformans (strain ES-2)</name>
    <name type="common">Gallionella ferruginea capsiferriformans (strain ES-2)</name>
    <dbReference type="NCBI Taxonomy" id="395494"/>
    <lineage>
        <taxon>Bacteria</taxon>
        <taxon>Pseudomonadati</taxon>
        <taxon>Pseudomonadota</taxon>
        <taxon>Betaproteobacteria</taxon>
        <taxon>Nitrosomonadales</taxon>
        <taxon>Gallionellaceae</taxon>
        <taxon>Gallionella</taxon>
    </lineage>
</organism>
<evidence type="ECO:0000259" key="13">
    <source>
        <dbReference type="PROSITE" id="PS51123"/>
    </source>
</evidence>
<dbReference type="GO" id="GO:0006811">
    <property type="term" value="P:monoatomic ion transport"/>
    <property type="evidence" value="ECO:0007669"/>
    <property type="project" value="UniProtKB-KW"/>
</dbReference>
<evidence type="ECO:0000256" key="12">
    <source>
        <dbReference type="SAM" id="SignalP"/>
    </source>
</evidence>
<dbReference type="Pfam" id="PF13505">
    <property type="entry name" value="OMP_b-brl"/>
    <property type="match status" value="1"/>
</dbReference>
<evidence type="ECO:0000256" key="2">
    <source>
        <dbReference type="ARBA" id="ARBA00022448"/>
    </source>
</evidence>
<dbReference type="PANTHER" id="PTHR30329">
    <property type="entry name" value="STATOR ELEMENT OF FLAGELLAR MOTOR COMPLEX"/>
    <property type="match status" value="1"/>
</dbReference>
<proteinExistence type="predicted"/>
<evidence type="ECO:0000256" key="5">
    <source>
        <dbReference type="ARBA" id="ARBA00022729"/>
    </source>
</evidence>
<keyword evidence="8 10" id="KW-0472">Membrane</keyword>
<dbReference type="STRING" id="395494.Galf_1257"/>
<comment type="subcellular location">
    <subcellularLocation>
        <location evidence="1">Cell outer membrane</location>
        <topology evidence="1">Multi-pass membrane protein</topology>
    </subcellularLocation>
</comment>
<evidence type="ECO:0000256" key="7">
    <source>
        <dbReference type="ARBA" id="ARBA00023114"/>
    </source>
</evidence>
<dbReference type="eggNOG" id="COG2885">
    <property type="taxonomic scope" value="Bacteria"/>
</dbReference>
<evidence type="ECO:0000256" key="11">
    <source>
        <dbReference type="SAM" id="MobiDB-lite"/>
    </source>
</evidence>
<dbReference type="InterPro" id="IPR011250">
    <property type="entry name" value="OMP/PagP_B-barrel"/>
</dbReference>
<evidence type="ECO:0000256" key="3">
    <source>
        <dbReference type="ARBA" id="ARBA00022452"/>
    </source>
</evidence>
<dbReference type="HOGENOM" id="CLU_031536_0_1_4"/>
<evidence type="ECO:0000256" key="1">
    <source>
        <dbReference type="ARBA" id="ARBA00004571"/>
    </source>
</evidence>
<feature type="region of interest" description="Disordered" evidence="11">
    <location>
        <begin position="308"/>
        <end position="330"/>
    </location>
</feature>
<dbReference type="PRINTS" id="PR01021">
    <property type="entry name" value="OMPADOMAIN"/>
</dbReference>
<dbReference type="GO" id="GO:0046930">
    <property type="term" value="C:pore complex"/>
    <property type="evidence" value="ECO:0007669"/>
    <property type="project" value="UniProtKB-KW"/>
</dbReference>
<keyword evidence="3" id="KW-1134">Transmembrane beta strand</keyword>
<keyword evidence="5 12" id="KW-0732">Signal</keyword>
<evidence type="ECO:0000256" key="8">
    <source>
        <dbReference type="ARBA" id="ARBA00023136"/>
    </source>
</evidence>
<evidence type="ECO:0000313" key="14">
    <source>
        <dbReference type="EMBL" id="ADL55285.1"/>
    </source>
</evidence>
<dbReference type="CDD" id="cd07185">
    <property type="entry name" value="OmpA_C-like"/>
    <property type="match status" value="1"/>
</dbReference>
<dbReference type="Proteomes" id="UP000001235">
    <property type="component" value="Chromosome"/>
</dbReference>
<dbReference type="InterPro" id="IPR006665">
    <property type="entry name" value="OmpA-like"/>
</dbReference>
<keyword evidence="15" id="KW-1185">Reference proteome</keyword>
<keyword evidence="7" id="KW-0626">Porin</keyword>
<dbReference type="SUPFAM" id="SSF103088">
    <property type="entry name" value="OmpA-like"/>
    <property type="match status" value="1"/>
</dbReference>
<dbReference type="GO" id="GO:0009279">
    <property type="term" value="C:cell outer membrane"/>
    <property type="evidence" value="ECO:0007669"/>
    <property type="project" value="UniProtKB-SubCell"/>
</dbReference>
<dbReference type="EMBL" id="CP002159">
    <property type="protein sequence ID" value="ADL55285.1"/>
    <property type="molecule type" value="Genomic_DNA"/>
</dbReference>
<keyword evidence="2" id="KW-0813">Transport</keyword>
<dbReference type="InterPro" id="IPR050330">
    <property type="entry name" value="Bact_OuterMem_StrucFunc"/>
</dbReference>
<keyword evidence="6" id="KW-0406">Ion transport</keyword>
<evidence type="ECO:0000256" key="6">
    <source>
        <dbReference type="ARBA" id="ARBA00023065"/>
    </source>
</evidence>
<dbReference type="PROSITE" id="PS51123">
    <property type="entry name" value="OMPA_2"/>
    <property type="match status" value="1"/>
</dbReference>
<sequence length="347" mass="36246" precursor="true">MKKSTMSIALAAALLSISVAQAGEFTGGWIGLKAGNNNSDVTSLVAAASAKNASTYGLEGGYNWDMGGLLLGVNGFADFNQKVDHATATPGVVSNYGSDALGLDVKLGLPSGNWLPYAKVGYASVAAKGVAVTGTGSGAHLGLGVEYKFAPHWSVAGEYTTVSDNFNNNTQKLNNNNFTIGLNYYFDSVAPAAVAAAIVAPVLVKEAAKPVAVAPKIVEKTIFTDKPVTIEGANFDTSSAKIKPAADKKLNEVVDFAAKYKESNLAISGHTDSRGSEKLNQKLSLSRAESVKAYLVKKGVSAARITTKGEASTRPVADNKTKAGRAQNRRVEINSVVRESKQVRVTE</sequence>
<name>D9SFI8_GALCS</name>
<keyword evidence="4" id="KW-0812">Transmembrane</keyword>
<dbReference type="Gene3D" id="2.40.160.20">
    <property type="match status" value="1"/>
</dbReference>
<feature type="signal peptide" evidence="12">
    <location>
        <begin position="1"/>
        <end position="22"/>
    </location>
</feature>
<gene>
    <name evidence="14" type="ordered locus">Galf_1257</name>
</gene>